<name>A0A0Q9XN38_9BACI</name>
<evidence type="ECO:0000313" key="2">
    <source>
        <dbReference type="EMBL" id="KRG09691.1"/>
    </source>
</evidence>
<evidence type="ECO:0000259" key="1">
    <source>
        <dbReference type="Pfam" id="PF12638"/>
    </source>
</evidence>
<dbReference type="InterPro" id="IPR024438">
    <property type="entry name" value="Staygreen"/>
</dbReference>
<dbReference type="Pfam" id="PF12638">
    <property type="entry name" value="Staygreen"/>
    <property type="match status" value="1"/>
</dbReference>
<dbReference type="RefSeq" id="WP_057988866.1">
    <property type="nucleotide sequence ID" value="NZ_JAGGKH010000002.1"/>
</dbReference>
<dbReference type="EMBL" id="LDJR01000041">
    <property type="protein sequence ID" value="OAK72160.1"/>
    <property type="molecule type" value="Genomic_DNA"/>
</dbReference>
<accession>A0A0Q9XN38</accession>
<dbReference type="EMBL" id="LGPB01000137">
    <property type="protein sequence ID" value="KRG09691.1"/>
    <property type="molecule type" value="Genomic_DNA"/>
</dbReference>
<dbReference type="OrthoDB" id="1684395at2"/>
<dbReference type="Proteomes" id="UP000077881">
    <property type="component" value="Unassembled WGS sequence"/>
</dbReference>
<evidence type="ECO:0000313" key="4">
    <source>
        <dbReference type="Proteomes" id="UP000053881"/>
    </source>
</evidence>
<protein>
    <recommendedName>
        <fullName evidence="1">Staygreen protein domain-containing protein</fullName>
    </recommendedName>
</protein>
<organism evidence="2 4">
    <name type="scientific">Lederbergia galactosidilytica</name>
    <dbReference type="NCBI Taxonomy" id="217031"/>
    <lineage>
        <taxon>Bacteria</taxon>
        <taxon>Bacillati</taxon>
        <taxon>Bacillota</taxon>
        <taxon>Bacilli</taxon>
        <taxon>Bacillales</taxon>
        <taxon>Bacillaceae</taxon>
        <taxon>Lederbergia</taxon>
    </lineage>
</organism>
<sequence>MEKLQVNQLTVIIVPPATNFAPVDGRQYIIDPLFGTNRVLTIGLSSNRCCEDKIEKPFILEWMPKLGEYVLTGKLNYFETTLREKNSKPVQQWRNKITQVLALIIKSDYYLFQHVPWLLDAPILLELYNRQSQLIKIENFGTPRKYMLEEKAE</sequence>
<gene>
    <name evidence="3" type="ORF">ABB05_08960</name>
    <name evidence="2" type="ORF">ACA29_20845</name>
</gene>
<dbReference type="PATRIC" id="fig|217031.4.peg.7080"/>
<keyword evidence="5" id="KW-1185">Reference proteome</keyword>
<feature type="domain" description="Staygreen protein" evidence="1">
    <location>
        <begin position="4"/>
        <end position="146"/>
    </location>
</feature>
<dbReference type="AlphaFoldDB" id="A0A0Q9XN38"/>
<comment type="caution">
    <text evidence="2">The sequence shown here is derived from an EMBL/GenBank/DDBJ whole genome shotgun (WGS) entry which is preliminary data.</text>
</comment>
<evidence type="ECO:0000313" key="3">
    <source>
        <dbReference type="EMBL" id="OAK72160.1"/>
    </source>
</evidence>
<reference evidence="2 4" key="2">
    <citation type="submission" date="2015-06" db="EMBL/GenBank/DDBJ databases">
        <title>Genome sequencing project of Bacillus galactosidilyticus PL133.</title>
        <authorList>
            <person name="Gaiero J."/>
            <person name="Nicol R."/>
            <person name="Habash M."/>
        </authorList>
    </citation>
    <scope>NUCLEOTIDE SEQUENCE [LARGE SCALE GENOMIC DNA]</scope>
    <source>
        <strain evidence="2 4">PL133</strain>
    </source>
</reference>
<dbReference type="Proteomes" id="UP000053881">
    <property type="component" value="Unassembled WGS sequence"/>
</dbReference>
<reference evidence="3 5" key="1">
    <citation type="submission" date="2015-05" db="EMBL/GenBank/DDBJ databases">
        <title>Comparison of genome.</title>
        <authorList>
            <person name="Zheng Z."/>
            <person name="Sun M."/>
        </authorList>
    </citation>
    <scope>NUCLEOTIDE SEQUENCE [LARGE SCALE GENOMIC DNA]</scope>
    <source>
        <strain evidence="3 5">G25-74</strain>
    </source>
</reference>
<dbReference type="STRING" id="217031.ABB05_08960"/>
<proteinExistence type="predicted"/>
<evidence type="ECO:0000313" key="5">
    <source>
        <dbReference type="Proteomes" id="UP000077881"/>
    </source>
</evidence>